<evidence type="ECO:0000256" key="1">
    <source>
        <dbReference type="ARBA" id="ARBA00022614"/>
    </source>
</evidence>
<evidence type="ECO:0000313" key="4">
    <source>
        <dbReference type="Proteomes" id="UP000706333"/>
    </source>
</evidence>
<dbReference type="PANTHER" id="PTHR46652:SF3">
    <property type="entry name" value="LEUCINE-RICH REPEAT-CONTAINING PROTEIN 9"/>
    <property type="match status" value="1"/>
</dbReference>
<dbReference type="InterPro" id="IPR032675">
    <property type="entry name" value="LRR_dom_sf"/>
</dbReference>
<dbReference type="RefSeq" id="WP_201157511.1">
    <property type="nucleotide sequence ID" value="NZ_NHSD01000272.1"/>
</dbReference>
<dbReference type="EMBL" id="NHSD01000272">
    <property type="protein sequence ID" value="MBK5927758.1"/>
    <property type="molecule type" value="Genomic_DNA"/>
</dbReference>
<dbReference type="PANTHER" id="PTHR46652">
    <property type="entry name" value="LEUCINE-RICH REPEAT AND IQ DOMAIN-CONTAINING PROTEIN 1-RELATED"/>
    <property type="match status" value="1"/>
</dbReference>
<keyword evidence="1" id="KW-0433">Leucine-rich repeat</keyword>
<name>A0A934TLE3_9RHOB</name>
<keyword evidence="4" id="KW-1185">Reference proteome</keyword>
<dbReference type="InterPro" id="IPR050836">
    <property type="entry name" value="SDS22/Internalin_LRR"/>
</dbReference>
<dbReference type="PROSITE" id="PS51450">
    <property type="entry name" value="LRR"/>
    <property type="match status" value="2"/>
</dbReference>
<organism evidence="3 4">
    <name type="scientific">Rhodobaculum claviforme</name>
    <dbReference type="NCBI Taxonomy" id="1549854"/>
    <lineage>
        <taxon>Bacteria</taxon>
        <taxon>Pseudomonadati</taxon>
        <taxon>Pseudomonadota</taxon>
        <taxon>Alphaproteobacteria</taxon>
        <taxon>Rhodobacterales</taxon>
        <taxon>Paracoccaceae</taxon>
        <taxon>Rhodobaculum</taxon>
    </lineage>
</organism>
<dbReference type="Proteomes" id="UP000706333">
    <property type="component" value="Unassembled WGS sequence"/>
</dbReference>
<evidence type="ECO:0000313" key="3">
    <source>
        <dbReference type="EMBL" id="MBK5927758.1"/>
    </source>
</evidence>
<dbReference type="InterPro" id="IPR001611">
    <property type="entry name" value="Leu-rich_rpt"/>
</dbReference>
<dbReference type="Pfam" id="PF12799">
    <property type="entry name" value="LRR_4"/>
    <property type="match status" value="2"/>
</dbReference>
<dbReference type="AlphaFoldDB" id="A0A934TLE3"/>
<accession>A0A934TLE3</accession>
<dbReference type="SUPFAM" id="SSF52058">
    <property type="entry name" value="L domain-like"/>
    <property type="match status" value="1"/>
</dbReference>
<comment type="caution">
    <text evidence="3">The sequence shown here is derived from an EMBL/GenBank/DDBJ whole genome shotgun (WGS) entry which is preliminary data.</text>
</comment>
<protein>
    <submittedName>
        <fullName evidence="3">Uncharacterized protein</fullName>
    </submittedName>
</protein>
<dbReference type="InterPro" id="IPR025875">
    <property type="entry name" value="Leu-rich_rpt_4"/>
</dbReference>
<sequence>MPSADAPDPWRTDPEAARAEAVRRIAALIAQGGDTLDLSDLVALERLPDDLARATTLRHLFAGSRSAHGRRIRDSLNLADIAVLQALPDLHELHLGDTEVTDAAPLSGLTALTTLNLRGTEITTPPELARLTALTTLHLSHTPITTPPDLASLTALTTLDLSCTEITTPPDLAGLTALTVLDLSRTEITTPPDLAGLTALTVLDLSGTPITTPPDLAGLTALTKLDLRGCKIADLSFLLTAPRFAAEEGEVLTFANTPAADPARDRRLYMLSRLDPGRCAVETVQYLKGTHPDFRDPPGGGVRGRLAQRLAEASTVGLDAPGGRLEAGNAGAPERLAPEERALRVAALRAHVAALQEEARLRNVPEAIRQRIDRYAAPLALPEPSFLLLDGPMAFLRGGLGDRYTTDALDGGFVAAWRALVEMHDALRPLLLPPEEDAPDLPPLTPDATPEAADAVAADVVATLGTAEAREAVGASVIAAANAVRDYFEAAKLNEAQRTTMLRKGMIALGGLVALITGAGRLAEASVQFQTWLTTPRARWLAEQLQPAWGRIKALFAAEDED</sequence>
<reference evidence="3" key="1">
    <citation type="submission" date="2017-05" db="EMBL/GenBank/DDBJ databases">
        <authorList>
            <person name="Imhoff J.F."/>
            <person name="Rahn T."/>
            <person name="Kuenzel S."/>
            <person name="Neulinger S.C."/>
        </authorList>
    </citation>
    <scope>NUCLEOTIDE SEQUENCE</scope>
    <source>
        <strain evidence="3">LMG 28126</strain>
    </source>
</reference>
<dbReference type="Gene3D" id="3.80.10.10">
    <property type="entry name" value="Ribonuclease Inhibitor"/>
    <property type="match status" value="1"/>
</dbReference>
<proteinExistence type="predicted"/>
<keyword evidence="2" id="KW-0677">Repeat</keyword>
<evidence type="ECO:0000256" key="2">
    <source>
        <dbReference type="ARBA" id="ARBA00022737"/>
    </source>
</evidence>
<reference evidence="3" key="2">
    <citation type="journal article" date="2020" name="Microorganisms">
        <title>Osmotic Adaptation and Compatible Solute Biosynthesis of Phototrophic Bacteria as Revealed from Genome Analyses.</title>
        <authorList>
            <person name="Imhoff J.F."/>
            <person name="Rahn T."/>
            <person name="Kunzel S."/>
            <person name="Keller A."/>
            <person name="Neulinger S.C."/>
        </authorList>
    </citation>
    <scope>NUCLEOTIDE SEQUENCE</scope>
    <source>
        <strain evidence="3">LMG 28126</strain>
    </source>
</reference>
<gene>
    <name evidence="3" type="ORF">CCR87_10530</name>
</gene>